<dbReference type="InterPro" id="IPR052939">
    <property type="entry name" value="23S_rRNA_MeTrnsfrase_RlmA"/>
</dbReference>
<dbReference type="InterPro" id="IPR041698">
    <property type="entry name" value="Methyltransf_25"/>
</dbReference>
<dbReference type="Gene3D" id="3.40.50.150">
    <property type="entry name" value="Vaccinia Virus protein VP39"/>
    <property type="match status" value="1"/>
</dbReference>
<keyword evidence="3" id="KW-0808">Transferase</keyword>
<dbReference type="SUPFAM" id="SSF53335">
    <property type="entry name" value="S-adenosyl-L-methionine-dependent methyltransferases"/>
    <property type="match status" value="1"/>
</dbReference>
<dbReference type="InterPro" id="IPR016718">
    <property type="entry name" value="rRNA_m1G-MeTrfase_A_prd"/>
</dbReference>
<dbReference type="AlphaFoldDB" id="A0A3B0ZG11"/>
<gene>
    <name evidence="3" type="ORF">MNBD_GAMMA18-1821</name>
</gene>
<dbReference type="PANTHER" id="PTHR43460">
    <property type="entry name" value="METHYLTRANSFERASE"/>
    <property type="match status" value="1"/>
</dbReference>
<reference evidence="3" key="1">
    <citation type="submission" date="2018-06" db="EMBL/GenBank/DDBJ databases">
        <authorList>
            <person name="Zhirakovskaya E."/>
        </authorList>
    </citation>
    <scope>NUCLEOTIDE SEQUENCE</scope>
</reference>
<dbReference type="PIRSF" id="PIRSF018249">
    <property type="entry name" value="MyrA_prd"/>
    <property type="match status" value="1"/>
</dbReference>
<dbReference type="EC" id="2.1.1.51" evidence="3"/>
<dbReference type="EMBL" id="UOFP01000134">
    <property type="protein sequence ID" value="VAW86337.1"/>
    <property type="molecule type" value="Genomic_DNA"/>
</dbReference>
<dbReference type="GO" id="GO:0008168">
    <property type="term" value="F:methyltransferase activity"/>
    <property type="evidence" value="ECO:0007669"/>
    <property type="project" value="UniProtKB-KW"/>
</dbReference>
<protein>
    <submittedName>
        <fullName evidence="3">Ribosomal RNA large subunit methyltransferase A</fullName>
        <ecNumber evidence="3">2.1.1.51</ecNumber>
    </submittedName>
</protein>
<organism evidence="3">
    <name type="scientific">hydrothermal vent metagenome</name>
    <dbReference type="NCBI Taxonomy" id="652676"/>
    <lineage>
        <taxon>unclassified sequences</taxon>
        <taxon>metagenomes</taxon>
        <taxon>ecological metagenomes</taxon>
    </lineage>
</organism>
<evidence type="ECO:0000313" key="3">
    <source>
        <dbReference type="EMBL" id="VAW86337.1"/>
    </source>
</evidence>
<dbReference type="PANTHER" id="PTHR43460:SF1">
    <property type="entry name" value="METHYLTRANSFERASE TYPE 11 DOMAIN-CONTAINING PROTEIN"/>
    <property type="match status" value="1"/>
</dbReference>
<keyword evidence="3" id="KW-0489">Methyltransferase</keyword>
<feature type="domain" description="23S rRNA (guanine(745)-N(1))-methyltransferase N-terminal" evidence="2">
    <location>
        <begin position="5"/>
        <end position="48"/>
    </location>
</feature>
<sequence>MISIYKCPVCDDALDFQQRHWCCVNNHHFDVAREGYVNLLLAHQKKSKQAGDSKMMIQSRRQFLNNHYYDILPEKLSELLSIHSLPRPFLLLDVGCGEGYYSGFIHKNQPECQIWGVDISKPAIAAAAKRYSDISFFVASSYRLPVNDQAVDVVVKNYAPADSNEILRVLTPGGLYISITPGASHLLGLKQLIYDTPKKHDEAEATPNGFERLDQVVLRGSIEMDNNRDISNLLAMTPYFWQLSEARHQAIAALTALSTEINFIINIYRRDPLKIRDI</sequence>
<evidence type="ECO:0000259" key="1">
    <source>
        <dbReference type="Pfam" id="PF13649"/>
    </source>
</evidence>
<dbReference type="InterPro" id="IPR048647">
    <property type="entry name" value="RlmA_N"/>
</dbReference>
<dbReference type="InterPro" id="IPR029063">
    <property type="entry name" value="SAM-dependent_MTases_sf"/>
</dbReference>
<dbReference type="CDD" id="cd02440">
    <property type="entry name" value="AdoMet_MTases"/>
    <property type="match status" value="1"/>
</dbReference>
<feature type="domain" description="Methyltransferase" evidence="1">
    <location>
        <begin position="92"/>
        <end position="174"/>
    </location>
</feature>
<dbReference type="Pfam" id="PF13649">
    <property type="entry name" value="Methyltransf_25"/>
    <property type="match status" value="1"/>
</dbReference>
<name>A0A3B0ZG11_9ZZZZ</name>
<dbReference type="Pfam" id="PF21302">
    <property type="entry name" value="Zn_ribbon_RlmA"/>
    <property type="match status" value="1"/>
</dbReference>
<accession>A0A3B0ZG11</accession>
<evidence type="ECO:0000259" key="2">
    <source>
        <dbReference type="Pfam" id="PF21302"/>
    </source>
</evidence>
<dbReference type="GO" id="GO:0032259">
    <property type="term" value="P:methylation"/>
    <property type="evidence" value="ECO:0007669"/>
    <property type="project" value="UniProtKB-KW"/>
</dbReference>
<proteinExistence type="predicted"/>